<gene>
    <name evidence="1" type="ORF">RG963_08175</name>
</gene>
<sequence>MRYTFQDSTDFPVQRDFIQDLQDLIRISTEVIPLEKSAIKIKNENRGKIAIYEKRIQEIDMFEKDIRDCIENRTAEVNAADILEIKARTLETSSTVALTKKNEKLEELDRENKLDLMEVQQLETRILSNLSPFFEDSIYGAKSIYYAFVEDKKLRGKQVSFVDGMQYEFELYFTRDTLKVKDLHELTLPVWSKSGIISREKKVKKLDISDFYISSIEYEGNNLKAVLEDNKDPENRFIISADEKTFLILHKDYEITGYEELAAALNRDSVNIFIIKLIELFKEFVGSKRLRRIMLDGKNVVDENRIFDCLKLIASIYGQLITQCIEKGYTEGEITLKIEEPEGIRTEKYLEKSEMLREFSTIGSEGQELAKILKVTET</sequence>
<keyword evidence="2" id="KW-1185">Reference proteome</keyword>
<organism evidence="1 2">
    <name type="scientific">Methanosarcina baikalica</name>
    <dbReference type="NCBI Taxonomy" id="3073890"/>
    <lineage>
        <taxon>Archaea</taxon>
        <taxon>Methanobacteriati</taxon>
        <taxon>Methanobacteriota</taxon>
        <taxon>Stenosarchaea group</taxon>
        <taxon>Methanomicrobia</taxon>
        <taxon>Methanosarcinales</taxon>
        <taxon>Methanosarcinaceae</taxon>
        <taxon>Methanosarcina</taxon>
    </lineage>
</organism>
<comment type="caution">
    <text evidence="1">The sequence shown here is derived from an EMBL/GenBank/DDBJ whole genome shotgun (WGS) entry which is preliminary data.</text>
</comment>
<proteinExistence type="predicted"/>
<evidence type="ECO:0008006" key="3">
    <source>
        <dbReference type="Google" id="ProtNLM"/>
    </source>
</evidence>
<reference evidence="2" key="1">
    <citation type="submission" date="2023-07" db="EMBL/GenBank/DDBJ databases">
        <title>Whole-genome sequencing of a new Methanosarcina sp. Z-7115.</title>
        <authorList>
            <person name="Zhilina T.N."/>
            <person name="Merkel A.Y."/>
        </authorList>
    </citation>
    <scope>NUCLEOTIDE SEQUENCE [LARGE SCALE GENOMIC DNA]</scope>
    <source>
        <strain evidence="2">Z-7115</strain>
    </source>
</reference>
<name>A0ABU2D1D1_9EURY</name>
<evidence type="ECO:0000313" key="2">
    <source>
        <dbReference type="Proteomes" id="UP001246244"/>
    </source>
</evidence>
<dbReference type="Proteomes" id="UP001246244">
    <property type="component" value="Unassembled WGS sequence"/>
</dbReference>
<protein>
    <recommendedName>
        <fullName evidence="3">Chromosome segregation ATPase</fullName>
    </recommendedName>
</protein>
<dbReference type="RefSeq" id="WP_310575773.1">
    <property type="nucleotide sequence ID" value="NZ_JAVKPK010000027.1"/>
</dbReference>
<accession>A0ABU2D1D1</accession>
<evidence type="ECO:0000313" key="1">
    <source>
        <dbReference type="EMBL" id="MDR7665747.1"/>
    </source>
</evidence>
<dbReference type="EMBL" id="JAVKPK010000027">
    <property type="protein sequence ID" value="MDR7665747.1"/>
    <property type="molecule type" value="Genomic_DNA"/>
</dbReference>